<dbReference type="InterPro" id="IPR006842">
    <property type="entry name" value="Transposase_31"/>
</dbReference>
<accession>A0A414B8I3</accession>
<gene>
    <name evidence="2" type="ORF">DW833_01735</name>
</gene>
<name>A0A414B8I3_9FIRM</name>
<reference evidence="2 3" key="1">
    <citation type="submission" date="2018-08" db="EMBL/GenBank/DDBJ databases">
        <title>A genome reference for cultivated species of the human gut microbiota.</title>
        <authorList>
            <person name="Zou Y."/>
            <person name="Xue W."/>
            <person name="Luo G."/>
        </authorList>
    </citation>
    <scope>NUCLEOTIDE SEQUENCE [LARGE SCALE GENOMIC DNA]</scope>
    <source>
        <strain evidence="2 3">AM34-3LB</strain>
    </source>
</reference>
<dbReference type="RefSeq" id="WP_118380399.1">
    <property type="nucleotide sequence ID" value="NZ_CABJFJ010000002.1"/>
</dbReference>
<keyword evidence="3" id="KW-1185">Reference proteome</keyword>
<organism evidence="2 3">
    <name type="scientific">Anaerobutyricum hallii</name>
    <dbReference type="NCBI Taxonomy" id="39488"/>
    <lineage>
        <taxon>Bacteria</taxon>
        <taxon>Bacillati</taxon>
        <taxon>Bacillota</taxon>
        <taxon>Clostridia</taxon>
        <taxon>Lachnospirales</taxon>
        <taxon>Lachnospiraceae</taxon>
        <taxon>Anaerobutyricum</taxon>
    </lineage>
</organism>
<feature type="domain" description="Transposase (putative) YhgA-like" evidence="1">
    <location>
        <begin position="134"/>
        <end position="219"/>
    </location>
</feature>
<dbReference type="Proteomes" id="UP000284621">
    <property type="component" value="Unassembled WGS sequence"/>
</dbReference>
<protein>
    <recommendedName>
        <fullName evidence="1">Transposase (putative) YhgA-like domain-containing protein</fullName>
    </recommendedName>
</protein>
<dbReference type="AlphaFoldDB" id="A0A414B8I3"/>
<evidence type="ECO:0000313" key="3">
    <source>
        <dbReference type="Proteomes" id="UP000284621"/>
    </source>
</evidence>
<sequence>MPVRNQVKPDTILKTFWKNNQRFADLFNTVLFEGNPVLKPNDLQEVDTDVSSIIKFNGHAEIVQRILDVVRKTAYGVDFIIWGLENQEKIHYAMPLRHMIGDSLIYLKEYNEIAAKNRKEKEYSTTDEFLSALKKDDRLHPVISLCIYYGEKEWDGPFNLLDMLVIPEYLKPLVSDYRMNLIQVRQSENLCFQNQDISIVFDMIRSIYNKDYETFHEMYKDKTMSTELGLTVGSVVKSQAIINEVMKMEEKRSEVDMCDALQRWFDEAVQEK</sequence>
<proteinExistence type="predicted"/>
<comment type="caution">
    <text evidence="2">The sequence shown here is derived from an EMBL/GenBank/DDBJ whole genome shotgun (WGS) entry which is preliminary data.</text>
</comment>
<dbReference type="EMBL" id="QSID01000002">
    <property type="protein sequence ID" value="RHC67390.1"/>
    <property type="molecule type" value="Genomic_DNA"/>
</dbReference>
<evidence type="ECO:0000259" key="1">
    <source>
        <dbReference type="Pfam" id="PF04754"/>
    </source>
</evidence>
<evidence type="ECO:0000313" key="2">
    <source>
        <dbReference type="EMBL" id="RHC67390.1"/>
    </source>
</evidence>
<dbReference type="Pfam" id="PF04754">
    <property type="entry name" value="Transposase_31"/>
    <property type="match status" value="1"/>
</dbReference>